<feature type="non-terminal residue" evidence="1">
    <location>
        <position position="631"/>
    </location>
</feature>
<dbReference type="Proteomes" id="UP000789525">
    <property type="component" value="Unassembled WGS sequence"/>
</dbReference>
<accession>A0ACA9LQB2</accession>
<proteinExistence type="predicted"/>
<comment type="caution">
    <text evidence="1">The sequence shown here is derived from an EMBL/GenBank/DDBJ whole genome shotgun (WGS) entry which is preliminary data.</text>
</comment>
<gene>
    <name evidence="1" type="ORF">ACOLOM_LOCUS4530</name>
</gene>
<evidence type="ECO:0000313" key="2">
    <source>
        <dbReference type="Proteomes" id="UP000789525"/>
    </source>
</evidence>
<name>A0ACA9LQB2_9GLOM</name>
<sequence length="631" mass="70583">MERLVRSYMVTPNDASEESTSIISSIVQSMHSGQVSLLVFVKFLEESLTSEDPSIRAKGTGLLSAVLKECPQEQVNVAAANVLVDFYCERLSDVASIPELIRGLSLFEVTFCYFPITFKPPPDDPYRITADDLKIALRECLSATPLFAKNVMPLLLEKLTSTSGNARRDSIETLTACAPVYGVDAIFPFIDELWEYLRDEILNAPDNAIELIALEAIRSIVVTLSVGVIGRSDRLEQFLKTIVSECMENLKTPELKLSKPSGKILKYCAMASDPSFNLIVLTTMHGLLDQYRNCDLTTRKKGILEVLMEYIDAARHLYGSIEDPQDDQVPYKDDLLGIFGPALLEVNEYSELRLCGLRGLYDMILLNDFLSDNEIGIILQYFNKIVLNDSDQDIVKKTISSLENAARYKTKIVLEVTLPTLVSQLPSNVEELNLFNIHGAKYINALKALSEVPIEPVLFEALVPEVLLKLDGPDSRQSQKNLTLLFSSSVCYIRPEVSYPVPDISEFLSKVMTTSLLSTNEEQQHSLAQLAASIMNKWSQERELETFVRNNILGELTSQLSSESHRNVTLYHYLWLTKALVLRTHPLGHDCTNQIMNLFEDSILGRKASEGFGVIIGNSDILSKQSFSIIK</sequence>
<keyword evidence="2" id="KW-1185">Reference proteome</keyword>
<protein>
    <submittedName>
        <fullName evidence="1">9825_t:CDS:1</fullName>
    </submittedName>
</protein>
<evidence type="ECO:0000313" key="1">
    <source>
        <dbReference type="EMBL" id="CAG8542540.1"/>
    </source>
</evidence>
<organism evidence="1 2">
    <name type="scientific">Acaulospora colombiana</name>
    <dbReference type="NCBI Taxonomy" id="27376"/>
    <lineage>
        <taxon>Eukaryota</taxon>
        <taxon>Fungi</taxon>
        <taxon>Fungi incertae sedis</taxon>
        <taxon>Mucoromycota</taxon>
        <taxon>Glomeromycotina</taxon>
        <taxon>Glomeromycetes</taxon>
        <taxon>Diversisporales</taxon>
        <taxon>Acaulosporaceae</taxon>
        <taxon>Acaulospora</taxon>
    </lineage>
</organism>
<dbReference type="EMBL" id="CAJVPT010007526">
    <property type="protein sequence ID" value="CAG8542540.1"/>
    <property type="molecule type" value="Genomic_DNA"/>
</dbReference>
<reference evidence="1" key="1">
    <citation type="submission" date="2021-06" db="EMBL/GenBank/DDBJ databases">
        <authorList>
            <person name="Kallberg Y."/>
            <person name="Tangrot J."/>
            <person name="Rosling A."/>
        </authorList>
    </citation>
    <scope>NUCLEOTIDE SEQUENCE</scope>
    <source>
        <strain evidence="1">CL356</strain>
    </source>
</reference>